<protein>
    <recommendedName>
        <fullName evidence="2">DUF4236 domain-containing protein</fullName>
    </recommendedName>
</protein>
<feature type="domain" description="DUF4236" evidence="2">
    <location>
        <begin position="3"/>
        <end position="56"/>
    </location>
</feature>
<evidence type="ECO:0000259" key="2">
    <source>
        <dbReference type="Pfam" id="PF14020"/>
    </source>
</evidence>
<accession>A0A1Z1FAU7</accession>
<name>A0A1Z1FAU7_9SPHN</name>
<feature type="region of interest" description="Disordered" evidence="1">
    <location>
        <begin position="54"/>
        <end position="81"/>
    </location>
</feature>
<proteinExistence type="predicted"/>
<dbReference type="Proteomes" id="UP000195807">
    <property type="component" value="Chromosome"/>
</dbReference>
<evidence type="ECO:0000256" key="1">
    <source>
        <dbReference type="SAM" id="MobiDB-lite"/>
    </source>
</evidence>
<evidence type="ECO:0000313" key="3">
    <source>
        <dbReference type="EMBL" id="ARU15921.1"/>
    </source>
</evidence>
<keyword evidence="4" id="KW-1185">Reference proteome</keyword>
<sequence>MGFRFQKRISILPGVRLNLSKSGASWSVGPRGASINIGKRGVYGNVGLPGTGLSYRERLDKPAGRAGNTRGSQRAPSGPEMPERVVARLVGDEVQLLGPSDQPLNPALVPEAKRLMKNDLRKFLDDHASDRNLLIEGICHLHHDIPVATGTVAPGESGKPNQEHYFDQQSYMQALMQWRAAEANAGPDKDAICDAVLEKLAALEWPAETNIAISLNGTRLLLDVDLPEIEDMPDATWKPSYTGLRLDLKPRAKKDLAAFYLEHVCSVMLRLLGHSFAVTDQLQTIAISAYTQRTGSTGKLSDEYVATIECSRGDWGQIDLTQISHINPHQCLRRLGAKIEAGSRGTLLIQQPLD</sequence>
<dbReference type="OrthoDB" id="9806903at2"/>
<dbReference type="Pfam" id="PF14020">
    <property type="entry name" value="DUF4236"/>
    <property type="match status" value="1"/>
</dbReference>
<reference evidence="3 4" key="1">
    <citation type="submission" date="2017-01" db="EMBL/GenBank/DDBJ databases">
        <title>Complete genome sequence of esterase-producing bacterium Croceicoccus marinus E4A9.</title>
        <authorList>
            <person name="Wu Y.-H."/>
            <person name="Cheng H."/>
            <person name="Xu L."/>
            <person name="Huo Y.-Y."/>
            <person name="Wang C.-S."/>
            <person name="Xu X.-W."/>
        </authorList>
    </citation>
    <scope>NUCLEOTIDE SEQUENCE [LARGE SCALE GENOMIC DNA]</scope>
    <source>
        <strain evidence="3 4">E4A9</strain>
    </source>
</reference>
<gene>
    <name evidence="3" type="ORF">A9D14_06655</name>
</gene>
<organism evidence="3 4">
    <name type="scientific">Croceicoccus marinus</name>
    <dbReference type="NCBI Taxonomy" id="450378"/>
    <lineage>
        <taxon>Bacteria</taxon>
        <taxon>Pseudomonadati</taxon>
        <taxon>Pseudomonadota</taxon>
        <taxon>Alphaproteobacteria</taxon>
        <taxon>Sphingomonadales</taxon>
        <taxon>Erythrobacteraceae</taxon>
        <taxon>Croceicoccus</taxon>
    </lineage>
</organism>
<evidence type="ECO:0000313" key="4">
    <source>
        <dbReference type="Proteomes" id="UP000195807"/>
    </source>
</evidence>
<dbReference type="EMBL" id="CP019602">
    <property type="protein sequence ID" value="ARU15921.1"/>
    <property type="molecule type" value="Genomic_DNA"/>
</dbReference>
<dbReference type="STRING" id="450378.GCA_001661675_01333"/>
<dbReference type="KEGG" id="cman:A9D14_06655"/>
<dbReference type="AlphaFoldDB" id="A0A1Z1FAU7"/>
<dbReference type="InterPro" id="IPR025330">
    <property type="entry name" value="DUF4236"/>
</dbReference>